<protein>
    <submittedName>
        <fullName evidence="7">ATP-dependent helicase HrpB</fullName>
    </submittedName>
</protein>
<accession>A0A9D7SF38</accession>
<dbReference type="InterPro" id="IPR049614">
    <property type="entry name" value="HrpB_DEXH"/>
</dbReference>
<reference evidence="7" key="1">
    <citation type="submission" date="2020-10" db="EMBL/GenBank/DDBJ databases">
        <title>Connecting structure to function with the recovery of over 1000 high-quality activated sludge metagenome-assembled genomes encoding full-length rRNA genes using long-read sequencing.</title>
        <authorList>
            <person name="Singleton C.M."/>
            <person name="Petriglieri F."/>
            <person name="Kristensen J.M."/>
            <person name="Kirkegaard R.H."/>
            <person name="Michaelsen T.Y."/>
            <person name="Andersen M.H."/>
            <person name="Karst S.M."/>
            <person name="Dueholm M.S."/>
            <person name="Nielsen P.H."/>
            <person name="Albertsen M."/>
        </authorList>
    </citation>
    <scope>NUCLEOTIDE SEQUENCE</scope>
    <source>
        <strain evidence="7">Skiv_18-Q3-R9-52_MAXAC.067</strain>
    </source>
</reference>
<evidence type="ECO:0000256" key="3">
    <source>
        <dbReference type="ARBA" id="ARBA00022806"/>
    </source>
</evidence>
<evidence type="ECO:0000256" key="1">
    <source>
        <dbReference type="ARBA" id="ARBA00022741"/>
    </source>
</evidence>
<keyword evidence="3 7" id="KW-0347">Helicase</keyword>
<dbReference type="PANTHER" id="PTHR43519">
    <property type="entry name" value="ATP-DEPENDENT RNA HELICASE HRPB"/>
    <property type="match status" value="1"/>
</dbReference>
<dbReference type="Pfam" id="PF08482">
    <property type="entry name" value="HrpB_C"/>
    <property type="match status" value="1"/>
</dbReference>
<dbReference type="GO" id="GO:0005524">
    <property type="term" value="F:ATP binding"/>
    <property type="evidence" value="ECO:0007669"/>
    <property type="project" value="UniProtKB-KW"/>
</dbReference>
<dbReference type="SUPFAM" id="SSF52540">
    <property type="entry name" value="P-loop containing nucleoside triphosphate hydrolases"/>
    <property type="match status" value="1"/>
</dbReference>
<evidence type="ECO:0000256" key="4">
    <source>
        <dbReference type="ARBA" id="ARBA00022840"/>
    </source>
</evidence>
<dbReference type="InterPro" id="IPR010225">
    <property type="entry name" value="HrpB"/>
</dbReference>
<dbReference type="InterPro" id="IPR048333">
    <property type="entry name" value="HA2_WH"/>
</dbReference>
<dbReference type="InterPro" id="IPR001650">
    <property type="entry name" value="Helicase_C-like"/>
</dbReference>
<dbReference type="SMART" id="SM00847">
    <property type="entry name" value="HA2"/>
    <property type="match status" value="1"/>
</dbReference>
<evidence type="ECO:0000259" key="5">
    <source>
        <dbReference type="PROSITE" id="PS51192"/>
    </source>
</evidence>
<dbReference type="InterPro" id="IPR007502">
    <property type="entry name" value="Helicase-assoc_dom"/>
</dbReference>
<dbReference type="GO" id="GO:0004386">
    <property type="term" value="F:helicase activity"/>
    <property type="evidence" value="ECO:0007669"/>
    <property type="project" value="UniProtKB-KW"/>
</dbReference>
<dbReference type="Gene3D" id="3.40.50.300">
    <property type="entry name" value="P-loop containing nucleotide triphosphate hydrolases"/>
    <property type="match status" value="2"/>
</dbReference>
<name>A0A9D7SF38_9BACT</name>
<dbReference type="AlphaFoldDB" id="A0A9D7SF38"/>
<feature type="domain" description="Helicase C-terminal" evidence="6">
    <location>
        <begin position="200"/>
        <end position="369"/>
    </location>
</feature>
<keyword evidence="2" id="KW-0378">Hydrolase</keyword>
<keyword evidence="4" id="KW-0067">ATP-binding</keyword>
<dbReference type="Pfam" id="PF00270">
    <property type="entry name" value="DEAD"/>
    <property type="match status" value="1"/>
</dbReference>
<dbReference type="SMART" id="SM00490">
    <property type="entry name" value="HELICc"/>
    <property type="match status" value="1"/>
</dbReference>
<dbReference type="GO" id="GO:0016787">
    <property type="term" value="F:hydrolase activity"/>
    <property type="evidence" value="ECO:0007669"/>
    <property type="project" value="UniProtKB-KW"/>
</dbReference>
<evidence type="ECO:0000313" key="8">
    <source>
        <dbReference type="Proteomes" id="UP000886657"/>
    </source>
</evidence>
<feature type="domain" description="Helicase ATP-binding" evidence="5">
    <location>
        <begin position="15"/>
        <end position="179"/>
    </location>
</feature>
<dbReference type="PANTHER" id="PTHR43519:SF1">
    <property type="entry name" value="ATP-DEPENDENT RNA HELICASE HRPB"/>
    <property type="match status" value="1"/>
</dbReference>
<dbReference type="InterPro" id="IPR014001">
    <property type="entry name" value="Helicase_ATP-bd"/>
</dbReference>
<gene>
    <name evidence="7" type="primary">hrpB</name>
    <name evidence="7" type="ORF">IPP58_02470</name>
</gene>
<dbReference type="InterPro" id="IPR013689">
    <property type="entry name" value="RNA_helicase_ATP-dep_HrpB_C"/>
</dbReference>
<dbReference type="Pfam" id="PF04408">
    <property type="entry name" value="WHD_HA2"/>
    <property type="match status" value="1"/>
</dbReference>
<dbReference type="Pfam" id="PF00271">
    <property type="entry name" value="Helicase_C"/>
    <property type="match status" value="1"/>
</dbReference>
<dbReference type="SMART" id="SM00487">
    <property type="entry name" value="DEXDc"/>
    <property type="match status" value="1"/>
</dbReference>
<dbReference type="PROSITE" id="PS51192">
    <property type="entry name" value="HELICASE_ATP_BIND_1"/>
    <property type="match status" value="1"/>
</dbReference>
<dbReference type="InterPro" id="IPR011545">
    <property type="entry name" value="DEAD/DEAH_box_helicase_dom"/>
</dbReference>
<dbReference type="InterPro" id="IPR027417">
    <property type="entry name" value="P-loop_NTPase"/>
</dbReference>
<evidence type="ECO:0000256" key="2">
    <source>
        <dbReference type="ARBA" id="ARBA00022801"/>
    </source>
</evidence>
<organism evidence="7 8">
    <name type="scientific">Candidatus Geothrix skivensis</name>
    <dbReference type="NCBI Taxonomy" id="2954439"/>
    <lineage>
        <taxon>Bacteria</taxon>
        <taxon>Pseudomonadati</taxon>
        <taxon>Acidobacteriota</taxon>
        <taxon>Holophagae</taxon>
        <taxon>Holophagales</taxon>
        <taxon>Holophagaceae</taxon>
        <taxon>Geothrix</taxon>
    </lineage>
</organism>
<proteinExistence type="predicted"/>
<sequence length="828" mass="89635">MRLSLPIDPLLPQIVESLRERPNLVLQADPGAGKTTRVPPALLGAGLLETGECWILEPRRLAARLAATRVAEELGEPLGQRAGYAVRFEQKVSKATRLRFVTEGLLLRRLQGDPALKGISAVVLDEFHERHLHTDLAITLLRRLQREVRPDLKLLIMSATLDPGPVAAYLGATVMKSEGRAFPVDTSFLPRPDDRPVDQQVADALECLYGEGLRGHTLVFLPGAAEIRACLRGCEALALRRGLSLRPLHGELSPEAQAHALEITATPKVILSTNVAESSVTLDGIGAVVDSGLGREASHSPWSGLSGLRTTRISQARCVQRTGRAGRTGPGRCLRLYTEADYGARPAFDVPELQRSDLAEPLMALHGMGIADPATLDWFEAPPATSLGAAETLLTRLGALRDGGLSPLGLRMADLPLHPRLARLAIAGEDLGIPQLALRAAALLETGNLSARQGLATQQGQAWAPVKTGHGTDSDLLLRLDQFEEAEAAGFGAGACRAAGLDVAAVQRARRAVQSLARFLHSPEAPTDGESRLLKALLLAYPDRVGQLSANATCAFAGGGGARLDPASRVRRPGLILALEAEAVKQGTGSQTLIRQASRCEADWLLEAFPERLEDIDELVFSPSAGRVERRTEIRYDGLTIDAGRGPADPADPRVAVLLAEGLRDRPLDEVPTRFLARLAFLRKHRPELNLPEDLLGLLLAGACRGRSTLREVQDVDWPAALRQAFPSDTLRLLDAWAPEAIQLPKGRPTKVHYEDDPPWIASRLQDFWGLKKTPAVAGGAVPLVLHLLAPNLRALQVTQDLAGFWQRVYQELRPGLSRRYPKHHWPE</sequence>
<dbReference type="Proteomes" id="UP000886657">
    <property type="component" value="Unassembled WGS sequence"/>
</dbReference>
<dbReference type="PIRSF" id="PIRSF005496">
    <property type="entry name" value="ATP_hel_hrpB"/>
    <property type="match status" value="1"/>
</dbReference>
<dbReference type="CDD" id="cd18791">
    <property type="entry name" value="SF2_C_RHA"/>
    <property type="match status" value="1"/>
</dbReference>
<dbReference type="PROSITE" id="PS51194">
    <property type="entry name" value="HELICASE_CTER"/>
    <property type="match status" value="1"/>
</dbReference>
<dbReference type="GO" id="GO:0003676">
    <property type="term" value="F:nucleic acid binding"/>
    <property type="evidence" value="ECO:0007669"/>
    <property type="project" value="InterPro"/>
</dbReference>
<dbReference type="FunFam" id="3.40.50.300:FF:002125">
    <property type="entry name" value="ATP-dependent helicase HrpB"/>
    <property type="match status" value="1"/>
</dbReference>
<dbReference type="Gene3D" id="1.20.120.1080">
    <property type="match status" value="1"/>
</dbReference>
<comment type="caution">
    <text evidence="7">The sequence shown here is derived from an EMBL/GenBank/DDBJ whole genome shotgun (WGS) entry which is preliminary data.</text>
</comment>
<evidence type="ECO:0000259" key="6">
    <source>
        <dbReference type="PROSITE" id="PS51194"/>
    </source>
</evidence>
<dbReference type="EMBL" id="JADKIO010000005">
    <property type="protein sequence ID" value="MBK9795359.1"/>
    <property type="molecule type" value="Genomic_DNA"/>
</dbReference>
<dbReference type="CDD" id="cd17990">
    <property type="entry name" value="DEXHc_HrpB"/>
    <property type="match status" value="1"/>
</dbReference>
<keyword evidence="1" id="KW-0547">Nucleotide-binding</keyword>
<dbReference type="NCBIfam" id="TIGR01970">
    <property type="entry name" value="DEAH_box_HrpB"/>
    <property type="match status" value="1"/>
</dbReference>
<evidence type="ECO:0000313" key="7">
    <source>
        <dbReference type="EMBL" id="MBK9795359.1"/>
    </source>
</evidence>